<evidence type="ECO:0000313" key="2">
    <source>
        <dbReference type="EMBL" id="GGA45282.1"/>
    </source>
</evidence>
<comment type="caution">
    <text evidence="2">The sequence shown here is derived from an EMBL/GenBank/DDBJ whole genome shotgun (WGS) entry which is preliminary data.</text>
</comment>
<dbReference type="EMBL" id="BMKB01000002">
    <property type="protein sequence ID" value="GGA45282.1"/>
    <property type="molecule type" value="Genomic_DNA"/>
</dbReference>
<evidence type="ECO:0000313" key="3">
    <source>
        <dbReference type="Proteomes" id="UP000596977"/>
    </source>
</evidence>
<keyword evidence="1" id="KW-0472">Membrane</keyword>
<sequence>MTLRRWAIAFGQLGLLLAVIGAGPALVMMVVAPSSNALLPVLLSLTVAPLGALCLLTAAIMWLVGRIRN</sequence>
<keyword evidence="1" id="KW-1133">Transmembrane helix</keyword>
<dbReference type="Proteomes" id="UP000596977">
    <property type="component" value="Unassembled WGS sequence"/>
</dbReference>
<gene>
    <name evidence="2" type="ORF">GCM10011499_13730</name>
</gene>
<name>A0A916RAE9_9HYPH</name>
<feature type="transmembrane region" description="Helical" evidence="1">
    <location>
        <begin position="37"/>
        <end position="64"/>
    </location>
</feature>
<keyword evidence="1" id="KW-0812">Transmembrane</keyword>
<reference evidence="2 3" key="1">
    <citation type="journal article" date="2014" name="Int. J. Syst. Evol. Microbiol.">
        <title>Complete genome sequence of Corynebacterium casei LMG S-19264T (=DSM 44701T), isolated from a smear-ripened cheese.</title>
        <authorList>
            <consortium name="US DOE Joint Genome Institute (JGI-PGF)"/>
            <person name="Walter F."/>
            <person name="Albersmeier A."/>
            <person name="Kalinowski J."/>
            <person name="Ruckert C."/>
        </authorList>
    </citation>
    <scope>NUCLEOTIDE SEQUENCE [LARGE SCALE GENOMIC DNA]</scope>
    <source>
        <strain evidence="2 3">CGMCC 1.15896</strain>
    </source>
</reference>
<accession>A0A916RAE9</accession>
<protein>
    <submittedName>
        <fullName evidence="2">Uncharacterized protein</fullName>
    </submittedName>
</protein>
<dbReference type="AlphaFoldDB" id="A0A916RAE9"/>
<keyword evidence="3" id="KW-1185">Reference proteome</keyword>
<organism evidence="2 3">
    <name type="scientific">Pelagibacterium lentulum</name>
    <dbReference type="NCBI Taxonomy" id="2029865"/>
    <lineage>
        <taxon>Bacteria</taxon>
        <taxon>Pseudomonadati</taxon>
        <taxon>Pseudomonadota</taxon>
        <taxon>Alphaproteobacteria</taxon>
        <taxon>Hyphomicrobiales</taxon>
        <taxon>Devosiaceae</taxon>
        <taxon>Pelagibacterium</taxon>
    </lineage>
</organism>
<dbReference type="RefSeq" id="WP_127072856.1">
    <property type="nucleotide sequence ID" value="NZ_BMKB01000002.1"/>
</dbReference>
<evidence type="ECO:0000256" key="1">
    <source>
        <dbReference type="SAM" id="Phobius"/>
    </source>
</evidence>
<proteinExistence type="predicted"/>